<gene>
    <name evidence="11" type="primary">malQ</name>
    <name evidence="11" type="ORF">LMG3328_03913</name>
</gene>
<dbReference type="InterPro" id="IPR017853">
    <property type="entry name" value="GH"/>
</dbReference>
<dbReference type="EC" id="2.4.1.25" evidence="3 10"/>
<evidence type="ECO:0000256" key="10">
    <source>
        <dbReference type="RuleBase" id="RU361207"/>
    </source>
</evidence>
<dbReference type="NCBIfam" id="TIGR00217">
    <property type="entry name" value="malQ"/>
    <property type="match status" value="1"/>
</dbReference>
<evidence type="ECO:0000256" key="8">
    <source>
        <dbReference type="ARBA" id="ARBA00031423"/>
    </source>
</evidence>
<dbReference type="GO" id="GO:0004134">
    <property type="term" value="F:4-alpha-glucanotransferase activity"/>
    <property type="evidence" value="ECO:0007669"/>
    <property type="project" value="UniProtKB-EC"/>
</dbReference>
<proteinExistence type="inferred from homology"/>
<evidence type="ECO:0000313" key="12">
    <source>
        <dbReference type="Proteomes" id="UP000494122"/>
    </source>
</evidence>
<reference evidence="11 12" key="1">
    <citation type="submission" date="2020-04" db="EMBL/GenBank/DDBJ databases">
        <authorList>
            <person name="De Canck E."/>
        </authorList>
    </citation>
    <scope>NUCLEOTIDE SEQUENCE [LARGE SCALE GENOMIC DNA]</scope>
    <source>
        <strain evidence="11 12">LMG 3328</strain>
    </source>
</reference>
<evidence type="ECO:0000256" key="6">
    <source>
        <dbReference type="ARBA" id="ARBA00022679"/>
    </source>
</evidence>
<evidence type="ECO:0000256" key="1">
    <source>
        <dbReference type="ARBA" id="ARBA00000439"/>
    </source>
</evidence>
<dbReference type="SUPFAM" id="SSF51445">
    <property type="entry name" value="(Trans)glycosidases"/>
    <property type="match status" value="1"/>
</dbReference>
<name>A0A6S7E2H5_9BURK</name>
<dbReference type="PANTHER" id="PTHR32438">
    <property type="entry name" value="4-ALPHA-GLUCANOTRANSFERASE DPE1, CHLOROPLASTIC/AMYLOPLASTIC"/>
    <property type="match status" value="1"/>
</dbReference>
<evidence type="ECO:0000256" key="7">
    <source>
        <dbReference type="ARBA" id="ARBA00023277"/>
    </source>
</evidence>
<organism evidence="11 12">
    <name type="scientific">Achromobacter ruhlandii</name>
    <dbReference type="NCBI Taxonomy" id="72557"/>
    <lineage>
        <taxon>Bacteria</taxon>
        <taxon>Pseudomonadati</taxon>
        <taxon>Pseudomonadota</taxon>
        <taxon>Betaproteobacteria</taxon>
        <taxon>Burkholderiales</taxon>
        <taxon>Alcaligenaceae</taxon>
        <taxon>Achromobacter</taxon>
    </lineage>
</organism>
<keyword evidence="7 10" id="KW-0119">Carbohydrate metabolism</keyword>
<evidence type="ECO:0000256" key="9">
    <source>
        <dbReference type="ARBA" id="ARBA00031501"/>
    </source>
</evidence>
<protein>
    <recommendedName>
        <fullName evidence="4 10">4-alpha-glucanotransferase</fullName>
        <ecNumber evidence="3 10">2.4.1.25</ecNumber>
    </recommendedName>
    <alternativeName>
        <fullName evidence="8 10">Amylomaltase</fullName>
    </alternativeName>
    <alternativeName>
        <fullName evidence="9 10">Disproportionating enzyme</fullName>
    </alternativeName>
</protein>
<comment type="catalytic activity">
    <reaction evidence="1 10">
        <text>Transfers a segment of a (1-&gt;4)-alpha-D-glucan to a new position in an acceptor, which may be glucose or a (1-&gt;4)-alpha-D-glucan.</text>
        <dbReference type="EC" id="2.4.1.25"/>
    </reaction>
</comment>
<dbReference type="PANTHER" id="PTHR32438:SF5">
    <property type="entry name" value="4-ALPHA-GLUCANOTRANSFERASE DPE1, CHLOROPLASTIC_AMYLOPLASTIC"/>
    <property type="match status" value="1"/>
</dbReference>
<sequence>MSGTLSALALAAGLAEHWTDAYRQPRTVAPETLRALLGAMDLPADSDADIRASHERLARARGDAQLPAMMVTTAGGMLRLPPACAGHYEIGAAHAKPLAGHTTADAAGVPQLEAPTVPGYYTLTLATGTVTLAVAPSSAPSLSHLLGEPQPRAWGLAAQVYSLRRPAADLVHATQGFGDFGALRDLAVSAGAAGADVLAMSPVHAMFASDPQQYSPYSPSSRLFLNVLYADPAAALGEAQVRAALARMGPLAQQALRTLDARDLIDWPQAAHARQRLLRELYRDFERVATPDQRQALRSFCEAGGQDLHDHALFEALHEHLARMPGAPRAWSAWPDGLRDPRSREARDFAQAQAGELAFHQFCQWLAAVSLSQAQQAARRAGMRVGLVADLAIGASPAGSHAWSHQADLMRRTGVGAPPDIHNPRGQAWGLTALSPQALHQSGYAAFIALLRASLAQTGGLRIDHILGMARLWLIPQGAAAGDGAYLRYPLRTLLRLTALEAWRHQALVIGENLGTVPDGFDDTLRDHGVLGMDVLWFMRAAPGAKPAAPFMPPGDWPAQAAAMTTTHDLPTLEGWWRGRDIDWRAGLDLLGPAQRESDLRAQRDADRDSLWQAVREHAHQPAEPAPAQAPAAKLLAFVAAAPCPLTLVPLEDATGTLDQPNLPGGDARHPNWRQRQPLAAADCLDAPEVRERLALLRSLRGRTP</sequence>
<accession>A0A6S7E2H5</accession>
<keyword evidence="5 10" id="KW-0328">Glycosyltransferase</keyword>
<evidence type="ECO:0000313" key="11">
    <source>
        <dbReference type="EMBL" id="CAB3893484.1"/>
    </source>
</evidence>
<evidence type="ECO:0000256" key="5">
    <source>
        <dbReference type="ARBA" id="ARBA00022676"/>
    </source>
</evidence>
<keyword evidence="6 10" id="KW-0808">Transferase</keyword>
<dbReference type="Gene3D" id="3.20.20.80">
    <property type="entry name" value="Glycosidases"/>
    <property type="match status" value="1"/>
</dbReference>
<evidence type="ECO:0000256" key="4">
    <source>
        <dbReference type="ARBA" id="ARBA00020295"/>
    </source>
</evidence>
<dbReference type="Pfam" id="PF02446">
    <property type="entry name" value="Glyco_hydro_77"/>
    <property type="match status" value="1"/>
</dbReference>
<dbReference type="GO" id="GO:0005975">
    <property type="term" value="P:carbohydrate metabolic process"/>
    <property type="evidence" value="ECO:0007669"/>
    <property type="project" value="InterPro"/>
</dbReference>
<dbReference type="Proteomes" id="UP000494122">
    <property type="component" value="Unassembled WGS sequence"/>
</dbReference>
<dbReference type="AlphaFoldDB" id="A0A6S7E2H5"/>
<dbReference type="RefSeq" id="WP_068952055.1">
    <property type="nucleotide sequence ID" value="NZ_CADILE010000012.1"/>
</dbReference>
<evidence type="ECO:0000256" key="2">
    <source>
        <dbReference type="ARBA" id="ARBA00005684"/>
    </source>
</evidence>
<dbReference type="InterPro" id="IPR003385">
    <property type="entry name" value="Glyco_hydro_77"/>
</dbReference>
<evidence type="ECO:0000256" key="3">
    <source>
        <dbReference type="ARBA" id="ARBA00012560"/>
    </source>
</evidence>
<dbReference type="EMBL" id="CADILE010000012">
    <property type="protein sequence ID" value="CAB3893484.1"/>
    <property type="molecule type" value="Genomic_DNA"/>
</dbReference>
<comment type="similarity">
    <text evidence="2 10">Belongs to the disproportionating enzyme family.</text>
</comment>